<reference evidence="1" key="1">
    <citation type="submission" date="2020-04" db="EMBL/GenBank/DDBJ databases">
        <authorList>
            <person name="Alioto T."/>
            <person name="Alioto T."/>
            <person name="Gomez Garrido J."/>
        </authorList>
    </citation>
    <scope>NUCLEOTIDE SEQUENCE</scope>
    <source>
        <strain evidence="1">A484AB</strain>
    </source>
</reference>
<comment type="caution">
    <text evidence="1">The sequence shown here is derived from an EMBL/GenBank/DDBJ whole genome shotgun (WGS) entry which is preliminary data.</text>
</comment>
<protein>
    <submittedName>
        <fullName evidence="1">Uncharacterized protein</fullName>
    </submittedName>
</protein>
<evidence type="ECO:0000313" key="2">
    <source>
        <dbReference type="Proteomes" id="UP001152795"/>
    </source>
</evidence>
<proteinExistence type="predicted"/>
<sequence>MGAICLQAAVLGLFLPETKGVPTLETMDDMNKKEGVALLVNGNGKADTNENEAEPV</sequence>
<name>A0A7D9EB44_PARCT</name>
<gene>
    <name evidence="1" type="ORF">PACLA_8A045056</name>
</gene>
<dbReference type="AlphaFoldDB" id="A0A7D9EB44"/>
<accession>A0A7D9EB44</accession>
<dbReference type="Proteomes" id="UP001152795">
    <property type="component" value="Unassembled WGS sequence"/>
</dbReference>
<organism evidence="1 2">
    <name type="scientific">Paramuricea clavata</name>
    <name type="common">Red gorgonian</name>
    <name type="synonym">Violescent sea-whip</name>
    <dbReference type="NCBI Taxonomy" id="317549"/>
    <lineage>
        <taxon>Eukaryota</taxon>
        <taxon>Metazoa</taxon>
        <taxon>Cnidaria</taxon>
        <taxon>Anthozoa</taxon>
        <taxon>Octocorallia</taxon>
        <taxon>Malacalcyonacea</taxon>
        <taxon>Plexauridae</taxon>
        <taxon>Paramuricea</taxon>
    </lineage>
</organism>
<keyword evidence="2" id="KW-1185">Reference proteome</keyword>
<dbReference type="EMBL" id="CACRXK020005425">
    <property type="protein sequence ID" value="CAB4006155.1"/>
    <property type="molecule type" value="Genomic_DNA"/>
</dbReference>
<evidence type="ECO:0000313" key="1">
    <source>
        <dbReference type="EMBL" id="CAB4006155.1"/>
    </source>
</evidence>